<feature type="chain" id="PRO_5046047739" evidence="9">
    <location>
        <begin position="31"/>
        <end position="430"/>
    </location>
</feature>
<gene>
    <name evidence="11" type="ORF">ACFSX3_15040</name>
</gene>
<dbReference type="Gene3D" id="3.40.710.10">
    <property type="entry name" value="DD-peptidase/beta-lactamase superfamily"/>
    <property type="match status" value="1"/>
</dbReference>
<proteinExistence type="inferred from homology"/>
<evidence type="ECO:0000256" key="7">
    <source>
        <dbReference type="RuleBase" id="RU004016"/>
    </source>
</evidence>
<keyword evidence="11" id="KW-0121">Carboxypeptidase</keyword>
<dbReference type="GO" id="GO:0004180">
    <property type="term" value="F:carboxypeptidase activity"/>
    <property type="evidence" value="ECO:0007669"/>
    <property type="project" value="UniProtKB-KW"/>
</dbReference>
<dbReference type="InterPro" id="IPR012338">
    <property type="entry name" value="Beta-lactam/transpept-like"/>
</dbReference>
<evidence type="ECO:0000256" key="2">
    <source>
        <dbReference type="ARBA" id="ARBA00022729"/>
    </source>
</evidence>
<evidence type="ECO:0000256" key="4">
    <source>
        <dbReference type="ARBA" id="ARBA00022960"/>
    </source>
</evidence>
<dbReference type="PANTHER" id="PTHR21581">
    <property type="entry name" value="D-ALANYL-D-ALANINE CARBOXYPEPTIDASE"/>
    <property type="match status" value="1"/>
</dbReference>
<keyword evidence="6" id="KW-0961">Cell wall biogenesis/degradation</keyword>
<keyword evidence="5" id="KW-0573">Peptidoglycan synthesis</keyword>
<evidence type="ECO:0000256" key="8">
    <source>
        <dbReference type="SAM" id="MobiDB-lite"/>
    </source>
</evidence>
<protein>
    <submittedName>
        <fullName evidence="11">D-alanyl-D-alanine carboxypeptidase family protein</fullName>
        <ecNumber evidence="11">3.4.-.-</ecNumber>
    </submittedName>
</protein>
<evidence type="ECO:0000256" key="9">
    <source>
        <dbReference type="SAM" id="SignalP"/>
    </source>
</evidence>
<feature type="domain" description="Peptidase S11 D-alanyl-D-alanine carboxypeptidase A N-terminal" evidence="10">
    <location>
        <begin position="37"/>
        <end position="258"/>
    </location>
</feature>
<evidence type="ECO:0000313" key="12">
    <source>
        <dbReference type="Proteomes" id="UP001597448"/>
    </source>
</evidence>
<comment type="similarity">
    <text evidence="1 7">Belongs to the peptidase S11 family.</text>
</comment>
<dbReference type="EMBL" id="JBHUKY010000023">
    <property type="protein sequence ID" value="MFD2411206.1"/>
    <property type="molecule type" value="Genomic_DNA"/>
</dbReference>
<keyword evidence="4" id="KW-0133">Cell shape</keyword>
<feature type="region of interest" description="Disordered" evidence="8">
    <location>
        <begin position="322"/>
        <end position="341"/>
    </location>
</feature>
<sequence>MNMKILTRKSMLSLLLCALLLALVPVSAVSAENRSISTHARAAALIDVTSGRILYSSRGDEPMLIASLTKIMTALVAIENSDITSKVKVGKNAFAKEGSSLYLKMGEEMTLKDMLYGLMLRSGNDAATAIAEHVGGSEQGFVYLMNAKAQELNLKNTHFANPHGLDAEGHFSSANDLAVLTAYAMHNPVFKEIVATKEKTADNPYEKWDYKWSNKNKMLRLYEGADGVKTGYTKKALRCLVSSATRDGQQLVAVTLNDGNDWNDHASLLDFGFNHYPLKTLVERGEAVKGYSLVTGKAFAYPLGQGEEARLVNKLELSADPQASAGGDTAGTGSAGSAGVGSSVSAGAGRASVNASGSEGDVNFGLRGVIILQLGDKEIGRVPVYTPSQLPPETTPYVEKYNAASATAYPAGNWLQAFGSALRALFHTGG</sequence>
<comment type="caution">
    <text evidence="11">The sequence shown here is derived from an EMBL/GenBank/DDBJ whole genome shotgun (WGS) entry which is preliminary data.</text>
</comment>
<reference evidence="12" key="1">
    <citation type="journal article" date="2019" name="Int. J. Syst. Evol. Microbiol.">
        <title>The Global Catalogue of Microorganisms (GCM) 10K type strain sequencing project: providing services to taxonomists for standard genome sequencing and annotation.</title>
        <authorList>
            <consortium name="The Broad Institute Genomics Platform"/>
            <consortium name="The Broad Institute Genome Sequencing Center for Infectious Disease"/>
            <person name="Wu L."/>
            <person name="Ma J."/>
        </authorList>
    </citation>
    <scope>NUCLEOTIDE SEQUENCE [LARGE SCALE GENOMIC DNA]</scope>
    <source>
        <strain evidence="12">CCM 8725</strain>
    </source>
</reference>
<dbReference type="Pfam" id="PF00768">
    <property type="entry name" value="Peptidase_S11"/>
    <property type="match status" value="1"/>
</dbReference>
<evidence type="ECO:0000256" key="5">
    <source>
        <dbReference type="ARBA" id="ARBA00022984"/>
    </source>
</evidence>
<keyword evidence="11" id="KW-0645">Protease</keyword>
<accession>A0ABW5FB44</accession>
<dbReference type="SUPFAM" id="SSF56601">
    <property type="entry name" value="beta-lactamase/transpeptidase-like"/>
    <property type="match status" value="1"/>
</dbReference>
<dbReference type="InterPro" id="IPR001967">
    <property type="entry name" value="Peptidase_S11_N"/>
</dbReference>
<dbReference type="PRINTS" id="PR00725">
    <property type="entry name" value="DADACBPTASE1"/>
</dbReference>
<keyword evidence="3 11" id="KW-0378">Hydrolase</keyword>
<dbReference type="RefSeq" id="WP_379312970.1">
    <property type="nucleotide sequence ID" value="NZ_JBHUKY010000023.1"/>
</dbReference>
<organism evidence="11 12">
    <name type="scientific">Paenibacillus rhizoplanae</name>
    <dbReference type="NCBI Taxonomy" id="1917181"/>
    <lineage>
        <taxon>Bacteria</taxon>
        <taxon>Bacillati</taxon>
        <taxon>Bacillota</taxon>
        <taxon>Bacilli</taxon>
        <taxon>Bacillales</taxon>
        <taxon>Paenibacillaceae</taxon>
        <taxon>Paenibacillus</taxon>
    </lineage>
</organism>
<evidence type="ECO:0000256" key="1">
    <source>
        <dbReference type="ARBA" id="ARBA00007164"/>
    </source>
</evidence>
<name>A0ABW5FB44_9BACL</name>
<evidence type="ECO:0000256" key="3">
    <source>
        <dbReference type="ARBA" id="ARBA00022801"/>
    </source>
</evidence>
<keyword evidence="2 9" id="KW-0732">Signal</keyword>
<dbReference type="InterPro" id="IPR018044">
    <property type="entry name" value="Peptidase_S11"/>
</dbReference>
<evidence type="ECO:0000256" key="6">
    <source>
        <dbReference type="ARBA" id="ARBA00023316"/>
    </source>
</evidence>
<dbReference type="PANTHER" id="PTHR21581:SF33">
    <property type="entry name" value="D-ALANYL-D-ALANINE CARBOXYPEPTIDASE DACB"/>
    <property type="match status" value="1"/>
</dbReference>
<feature type="compositionally biased region" description="Gly residues" evidence="8">
    <location>
        <begin position="328"/>
        <end position="339"/>
    </location>
</feature>
<keyword evidence="12" id="KW-1185">Reference proteome</keyword>
<evidence type="ECO:0000259" key="10">
    <source>
        <dbReference type="Pfam" id="PF00768"/>
    </source>
</evidence>
<dbReference type="EC" id="3.4.-.-" evidence="11"/>
<feature type="signal peptide" evidence="9">
    <location>
        <begin position="1"/>
        <end position="30"/>
    </location>
</feature>
<dbReference type="Proteomes" id="UP001597448">
    <property type="component" value="Unassembled WGS sequence"/>
</dbReference>
<evidence type="ECO:0000313" key="11">
    <source>
        <dbReference type="EMBL" id="MFD2411206.1"/>
    </source>
</evidence>